<dbReference type="PROSITE" id="PS51186">
    <property type="entry name" value="GNAT"/>
    <property type="match status" value="1"/>
</dbReference>
<keyword evidence="2" id="KW-0808">Transferase</keyword>
<proteinExistence type="predicted"/>
<dbReference type="RefSeq" id="WP_390315139.1">
    <property type="nucleotide sequence ID" value="NZ_JBHSPB010000004.1"/>
</dbReference>
<protein>
    <submittedName>
        <fullName evidence="2">GNAT family N-acetyltransferase</fullName>
        <ecNumber evidence="2">2.3.-.-</ecNumber>
    </submittedName>
</protein>
<gene>
    <name evidence="2" type="ORF">ACFP1Z_07600</name>
</gene>
<dbReference type="Gene3D" id="3.40.630.30">
    <property type="match status" value="1"/>
</dbReference>
<dbReference type="GO" id="GO:0016746">
    <property type="term" value="F:acyltransferase activity"/>
    <property type="evidence" value="ECO:0007669"/>
    <property type="project" value="UniProtKB-KW"/>
</dbReference>
<dbReference type="EMBL" id="JBHSPB010000004">
    <property type="protein sequence ID" value="MFC5720031.1"/>
    <property type="molecule type" value="Genomic_DNA"/>
</dbReference>
<feature type="domain" description="N-acetyltransferase" evidence="1">
    <location>
        <begin position="18"/>
        <end position="182"/>
    </location>
</feature>
<sequence>MTGADGLDITHYGPGALPVIRRALLDIYGEVLADRLADPFHSVTRFGERLAAHAALPGWEVVVGYDRGRAVGYVYGAPLPAGSDWWSRLSPGLSGAETAEDGTRTLALYALFVRRAWRGTGAVRRLHDELLGGRSESRVTLMVEADRPRLRELYEGWGYAHVGDQRPGPGPGGAVYATLLRARERAAASGS</sequence>
<evidence type="ECO:0000313" key="3">
    <source>
        <dbReference type="Proteomes" id="UP001596083"/>
    </source>
</evidence>
<name>A0ABW0YX50_9ACTN</name>
<keyword evidence="2" id="KW-0012">Acyltransferase</keyword>
<dbReference type="InterPro" id="IPR000182">
    <property type="entry name" value="GNAT_dom"/>
</dbReference>
<evidence type="ECO:0000259" key="1">
    <source>
        <dbReference type="PROSITE" id="PS51186"/>
    </source>
</evidence>
<dbReference type="InterPro" id="IPR016181">
    <property type="entry name" value="Acyl_CoA_acyltransferase"/>
</dbReference>
<comment type="caution">
    <text evidence="2">The sequence shown here is derived from an EMBL/GenBank/DDBJ whole genome shotgun (WGS) entry which is preliminary data.</text>
</comment>
<evidence type="ECO:0000313" key="2">
    <source>
        <dbReference type="EMBL" id="MFC5720031.1"/>
    </source>
</evidence>
<dbReference type="SUPFAM" id="SSF55729">
    <property type="entry name" value="Acyl-CoA N-acyltransferases (Nat)"/>
    <property type="match status" value="1"/>
</dbReference>
<dbReference type="EC" id="2.3.-.-" evidence="2"/>
<dbReference type="Proteomes" id="UP001596083">
    <property type="component" value="Unassembled WGS sequence"/>
</dbReference>
<keyword evidence="3" id="KW-1185">Reference proteome</keyword>
<accession>A0ABW0YX50</accession>
<dbReference type="Pfam" id="PF13673">
    <property type="entry name" value="Acetyltransf_10"/>
    <property type="match status" value="1"/>
</dbReference>
<reference evidence="3" key="1">
    <citation type="journal article" date="2019" name="Int. J. Syst. Evol. Microbiol.">
        <title>The Global Catalogue of Microorganisms (GCM) 10K type strain sequencing project: providing services to taxonomists for standard genome sequencing and annotation.</title>
        <authorList>
            <consortium name="The Broad Institute Genomics Platform"/>
            <consortium name="The Broad Institute Genome Sequencing Center for Infectious Disease"/>
            <person name="Wu L."/>
            <person name="Ma J."/>
        </authorList>
    </citation>
    <scope>NUCLEOTIDE SEQUENCE [LARGE SCALE GENOMIC DNA]</scope>
    <source>
        <strain evidence="3">CGMCC 4.7304</strain>
    </source>
</reference>
<organism evidence="2 3">
    <name type="scientific">Streptomyces gamaensis</name>
    <dbReference type="NCBI Taxonomy" id="1763542"/>
    <lineage>
        <taxon>Bacteria</taxon>
        <taxon>Bacillati</taxon>
        <taxon>Actinomycetota</taxon>
        <taxon>Actinomycetes</taxon>
        <taxon>Kitasatosporales</taxon>
        <taxon>Streptomycetaceae</taxon>
        <taxon>Streptomyces</taxon>
    </lineage>
</organism>